<evidence type="ECO:0000256" key="11">
    <source>
        <dbReference type="HAMAP-Rule" id="MF_00244"/>
    </source>
</evidence>
<keyword evidence="9 11" id="KW-0520">NAD</keyword>
<dbReference type="GO" id="GO:0009435">
    <property type="term" value="P:NAD+ biosynthetic process"/>
    <property type="evidence" value="ECO:0007669"/>
    <property type="project" value="UniProtKB-UniRule"/>
</dbReference>
<evidence type="ECO:0000256" key="3">
    <source>
        <dbReference type="ARBA" id="ARBA00009014"/>
    </source>
</evidence>
<dbReference type="SUPFAM" id="SSF52374">
    <property type="entry name" value="Nucleotidylyl transferase"/>
    <property type="match status" value="1"/>
</dbReference>
<gene>
    <name evidence="11 13" type="primary">nadD</name>
    <name evidence="13" type="ORF">H8E23_06705</name>
</gene>
<dbReference type="Pfam" id="PF01467">
    <property type="entry name" value="CTP_transf_like"/>
    <property type="match status" value="1"/>
</dbReference>
<dbReference type="HAMAP" id="MF_00244">
    <property type="entry name" value="NaMN_adenylyltr"/>
    <property type="match status" value="1"/>
</dbReference>
<keyword evidence="6 11" id="KW-0548">Nucleotidyltransferase</keyword>
<dbReference type="PANTHER" id="PTHR39321">
    <property type="entry name" value="NICOTINATE-NUCLEOTIDE ADENYLYLTRANSFERASE-RELATED"/>
    <property type="match status" value="1"/>
</dbReference>
<dbReference type="EMBL" id="JACNJH010000119">
    <property type="protein sequence ID" value="MBC8361069.1"/>
    <property type="molecule type" value="Genomic_DNA"/>
</dbReference>
<evidence type="ECO:0000313" key="13">
    <source>
        <dbReference type="EMBL" id="MBC8361069.1"/>
    </source>
</evidence>
<evidence type="ECO:0000256" key="4">
    <source>
        <dbReference type="ARBA" id="ARBA00022642"/>
    </source>
</evidence>
<evidence type="ECO:0000256" key="6">
    <source>
        <dbReference type="ARBA" id="ARBA00022695"/>
    </source>
</evidence>
<evidence type="ECO:0000256" key="10">
    <source>
        <dbReference type="ARBA" id="ARBA00048721"/>
    </source>
</evidence>
<organism evidence="13 14">
    <name type="scientific">Candidatus Desulfatibia profunda</name>
    <dbReference type="NCBI Taxonomy" id="2841695"/>
    <lineage>
        <taxon>Bacteria</taxon>
        <taxon>Pseudomonadati</taxon>
        <taxon>Thermodesulfobacteriota</taxon>
        <taxon>Desulfobacteria</taxon>
        <taxon>Desulfobacterales</taxon>
        <taxon>Desulfobacterales incertae sedis</taxon>
        <taxon>Candidatus Desulfatibia</taxon>
    </lineage>
</organism>
<feature type="domain" description="Cytidyltransferase-like" evidence="12">
    <location>
        <begin position="6"/>
        <end position="199"/>
    </location>
</feature>
<comment type="similarity">
    <text evidence="3 11">Belongs to the NadD family.</text>
</comment>
<sequence>MKRIGLFGGTFNPIHRGHLQAIQKVQAAFDLDQIYFIPAALPPHKEPKGVADAEDRMQMIRLGISNYPVLMKSVKISDVELTRSGPSYTIDTVRYLLQVLPEKTALHFILGLDAFLEIDTWKSYPELFRLVTFIVMSRPGAARHGNDLMWPTLEKQLKSKIADTYRFSASQSCYVHNEKQPVFILDVSPLDISSTQIRELVKKGGRIESLVPENVEVYIKTKGLYI</sequence>
<dbReference type="Proteomes" id="UP000603434">
    <property type="component" value="Unassembled WGS sequence"/>
</dbReference>
<dbReference type="PANTHER" id="PTHR39321:SF3">
    <property type="entry name" value="PHOSPHOPANTETHEINE ADENYLYLTRANSFERASE"/>
    <property type="match status" value="1"/>
</dbReference>
<evidence type="ECO:0000259" key="12">
    <source>
        <dbReference type="Pfam" id="PF01467"/>
    </source>
</evidence>
<evidence type="ECO:0000256" key="9">
    <source>
        <dbReference type="ARBA" id="ARBA00023027"/>
    </source>
</evidence>
<dbReference type="CDD" id="cd02165">
    <property type="entry name" value="NMNAT"/>
    <property type="match status" value="1"/>
</dbReference>
<evidence type="ECO:0000256" key="8">
    <source>
        <dbReference type="ARBA" id="ARBA00022840"/>
    </source>
</evidence>
<dbReference type="NCBIfam" id="TIGR00482">
    <property type="entry name" value="nicotinate (nicotinamide) nucleotide adenylyltransferase"/>
    <property type="match status" value="1"/>
</dbReference>
<evidence type="ECO:0000256" key="5">
    <source>
        <dbReference type="ARBA" id="ARBA00022679"/>
    </source>
</evidence>
<evidence type="ECO:0000256" key="2">
    <source>
        <dbReference type="ARBA" id="ARBA00005019"/>
    </source>
</evidence>
<proteinExistence type="inferred from homology"/>
<comment type="catalytic activity">
    <reaction evidence="10 11">
        <text>nicotinate beta-D-ribonucleotide + ATP + H(+) = deamido-NAD(+) + diphosphate</text>
        <dbReference type="Rhea" id="RHEA:22860"/>
        <dbReference type="ChEBI" id="CHEBI:15378"/>
        <dbReference type="ChEBI" id="CHEBI:30616"/>
        <dbReference type="ChEBI" id="CHEBI:33019"/>
        <dbReference type="ChEBI" id="CHEBI:57502"/>
        <dbReference type="ChEBI" id="CHEBI:58437"/>
        <dbReference type="EC" id="2.7.7.18"/>
    </reaction>
</comment>
<dbReference type="InterPro" id="IPR004821">
    <property type="entry name" value="Cyt_trans-like"/>
</dbReference>
<dbReference type="GO" id="GO:0004515">
    <property type="term" value="F:nicotinate-nucleotide adenylyltransferase activity"/>
    <property type="evidence" value="ECO:0007669"/>
    <property type="project" value="UniProtKB-UniRule"/>
</dbReference>
<dbReference type="InterPro" id="IPR005248">
    <property type="entry name" value="NadD/NMNAT"/>
</dbReference>
<evidence type="ECO:0000256" key="1">
    <source>
        <dbReference type="ARBA" id="ARBA00002324"/>
    </source>
</evidence>
<dbReference type="InterPro" id="IPR014729">
    <property type="entry name" value="Rossmann-like_a/b/a_fold"/>
</dbReference>
<keyword evidence="5 11" id="KW-0808">Transferase</keyword>
<dbReference type="Gene3D" id="3.40.50.620">
    <property type="entry name" value="HUPs"/>
    <property type="match status" value="1"/>
</dbReference>
<keyword evidence="8 11" id="KW-0067">ATP-binding</keyword>
<keyword evidence="4 11" id="KW-0662">Pyridine nucleotide biosynthesis</keyword>
<dbReference type="NCBIfam" id="NF000840">
    <property type="entry name" value="PRK00071.1-3"/>
    <property type="match status" value="1"/>
</dbReference>
<protein>
    <recommendedName>
        <fullName evidence="11">Probable nicotinate-nucleotide adenylyltransferase</fullName>
        <ecNumber evidence="11">2.7.7.18</ecNumber>
    </recommendedName>
    <alternativeName>
        <fullName evidence="11">Deamido-NAD(+) diphosphorylase</fullName>
    </alternativeName>
    <alternativeName>
        <fullName evidence="11">Deamido-NAD(+) pyrophosphorylase</fullName>
    </alternativeName>
    <alternativeName>
        <fullName evidence="11">Nicotinate mononucleotide adenylyltransferase</fullName>
        <shortName evidence="11">NaMN adenylyltransferase</shortName>
    </alternativeName>
</protein>
<evidence type="ECO:0000313" key="14">
    <source>
        <dbReference type="Proteomes" id="UP000603434"/>
    </source>
</evidence>
<reference evidence="13 14" key="1">
    <citation type="submission" date="2020-08" db="EMBL/GenBank/DDBJ databases">
        <title>Bridging the membrane lipid divide: bacteria of the FCB group superphylum have the potential to synthesize archaeal ether lipids.</title>
        <authorList>
            <person name="Villanueva L."/>
            <person name="Von Meijenfeldt F.A.B."/>
            <person name="Westbye A.B."/>
            <person name="Yadav S."/>
            <person name="Hopmans E.C."/>
            <person name="Dutilh B.E."/>
            <person name="Sinninghe Damste J.S."/>
        </authorList>
    </citation>
    <scope>NUCLEOTIDE SEQUENCE [LARGE SCALE GENOMIC DNA]</scope>
    <source>
        <strain evidence="13">NIOZ-UU30</strain>
    </source>
</reference>
<dbReference type="NCBIfam" id="TIGR00125">
    <property type="entry name" value="cyt_tran_rel"/>
    <property type="match status" value="1"/>
</dbReference>
<comment type="caution">
    <text evidence="13">The sequence shown here is derived from an EMBL/GenBank/DDBJ whole genome shotgun (WGS) entry which is preliminary data.</text>
</comment>
<comment type="pathway">
    <text evidence="2 11">Cofactor biosynthesis; NAD(+) biosynthesis; deamido-NAD(+) from nicotinate D-ribonucleotide: step 1/1.</text>
</comment>
<dbReference type="AlphaFoldDB" id="A0A8J6NRP4"/>
<name>A0A8J6NRP4_9BACT</name>
<comment type="function">
    <text evidence="1 11">Catalyzes the reversible adenylation of nicotinate mononucleotide (NaMN) to nicotinic acid adenine dinucleotide (NaAD).</text>
</comment>
<dbReference type="GO" id="GO:0005524">
    <property type="term" value="F:ATP binding"/>
    <property type="evidence" value="ECO:0007669"/>
    <property type="project" value="UniProtKB-KW"/>
</dbReference>
<keyword evidence="7 11" id="KW-0547">Nucleotide-binding</keyword>
<evidence type="ECO:0000256" key="7">
    <source>
        <dbReference type="ARBA" id="ARBA00022741"/>
    </source>
</evidence>
<accession>A0A8J6NRP4</accession>
<dbReference type="EC" id="2.7.7.18" evidence="11"/>
<dbReference type="UniPathway" id="UPA00253">
    <property type="reaction ID" value="UER00332"/>
</dbReference>